<keyword evidence="14 20" id="KW-0342">GTP-binding</keyword>
<dbReference type="EMBL" id="FQ312005">
    <property type="protein sequence ID" value="CBW24957.1"/>
    <property type="molecule type" value="Genomic_DNA"/>
</dbReference>
<dbReference type="HAMAP" id="MF_00180">
    <property type="entry name" value="RibB"/>
    <property type="match status" value="1"/>
</dbReference>
<feature type="binding site" evidence="20">
    <location>
        <position position="271"/>
    </location>
    <ligand>
        <name>GTP</name>
        <dbReference type="ChEBI" id="CHEBI:37565"/>
    </ligand>
</feature>
<feature type="domain" description="GTP cyclohydrolase II" evidence="21">
    <location>
        <begin position="207"/>
        <end position="371"/>
    </location>
</feature>
<comment type="cofactor">
    <cofactor evidence="20">
        <name>Zn(2+)</name>
        <dbReference type="ChEBI" id="CHEBI:29105"/>
    </cofactor>
    <text evidence="20">Binds 1 zinc ion per subunit.</text>
</comment>
<evidence type="ECO:0000256" key="18">
    <source>
        <dbReference type="ARBA" id="ARBA00043932"/>
    </source>
</evidence>
<dbReference type="PATRIC" id="fig|862908.3.peg.14"/>
<feature type="binding site" evidence="20">
    <location>
        <position position="255"/>
    </location>
    <ligand>
        <name>Zn(2+)</name>
        <dbReference type="ChEBI" id="CHEBI:29105"/>
        <note>catalytic</note>
    </ligand>
</feature>
<comment type="catalytic activity">
    <reaction evidence="1 20">
        <text>D-ribulose 5-phosphate = (2S)-2-hydroxy-3-oxobutyl phosphate + formate + H(+)</text>
        <dbReference type="Rhea" id="RHEA:18457"/>
        <dbReference type="ChEBI" id="CHEBI:15378"/>
        <dbReference type="ChEBI" id="CHEBI:15740"/>
        <dbReference type="ChEBI" id="CHEBI:58121"/>
        <dbReference type="ChEBI" id="CHEBI:58830"/>
        <dbReference type="EC" id="4.1.99.12"/>
    </reaction>
</comment>
<proteinExistence type="inferred from homology"/>
<feature type="binding site" evidence="20">
    <location>
        <position position="27"/>
    </location>
    <ligand>
        <name>Mg(2+)</name>
        <dbReference type="ChEBI" id="CHEBI:18420"/>
        <label>1</label>
    </ligand>
</feature>
<dbReference type="KEGG" id="bmx:BMS_0015"/>
<gene>
    <name evidence="22" type="primary">ribA</name>
    <name evidence="20" type="synonym">ribBA</name>
    <name evidence="22" type="ordered locus">BMS_0015</name>
</gene>
<keyword evidence="13 20" id="KW-0460">Magnesium</keyword>
<feature type="binding site" evidence="20">
    <location>
        <position position="31"/>
    </location>
    <ligand>
        <name>D-ribulose 5-phosphate</name>
        <dbReference type="ChEBI" id="CHEBI:58121"/>
    </ligand>
</feature>
<dbReference type="SUPFAM" id="SSF142695">
    <property type="entry name" value="RibA-like"/>
    <property type="match status" value="1"/>
</dbReference>
<evidence type="ECO:0000256" key="5">
    <source>
        <dbReference type="ARBA" id="ARBA00004904"/>
    </source>
</evidence>
<keyword evidence="23" id="KW-1185">Reference proteome</keyword>
<evidence type="ECO:0000256" key="8">
    <source>
        <dbReference type="ARBA" id="ARBA00022619"/>
    </source>
</evidence>
<dbReference type="STRING" id="862908.BMS_0015"/>
<dbReference type="HAMAP" id="MF_01283">
    <property type="entry name" value="RibBA"/>
    <property type="match status" value="1"/>
</dbReference>
<evidence type="ECO:0000259" key="21">
    <source>
        <dbReference type="Pfam" id="PF00925"/>
    </source>
</evidence>
<dbReference type="InterPro" id="IPR000422">
    <property type="entry name" value="DHBP_synthase_RibB"/>
</dbReference>
<evidence type="ECO:0000313" key="23">
    <source>
        <dbReference type="Proteomes" id="UP000008963"/>
    </source>
</evidence>
<dbReference type="FunFam" id="3.40.50.10990:FF:000001">
    <property type="entry name" value="Riboflavin biosynthesis protein RibBA"/>
    <property type="match status" value="1"/>
</dbReference>
<dbReference type="GO" id="GO:0008270">
    <property type="term" value="F:zinc ion binding"/>
    <property type="evidence" value="ECO:0007669"/>
    <property type="project" value="UniProtKB-UniRule"/>
</dbReference>
<keyword evidence="16 20" id="KW-0456">Lyase</keyword>
<comment type="similarity">
    <text evidence="6 20">In the N-terminal section; belongs to the DHBP synthase family.</text>
</comment>
<evidence type="ECO:0000256" key="10">
    <source>
        <dbReference type="ARBA" id="ARBA00022741"/>
    </source>
</evidence>
<feature type="binding site" evidence="20">
    <location>
        <position position="27"/>
    </location>
    <ligand>
        <name>Mg(2+)</name>
        <dbReference type="ChEBI" id="CHEBI:18420"/>
        <label>2</label>
    </ligand>
</feature>
<keyword evidence="9 20" id="KW-0479">Metal-binding</keyword>
<organism evidence="22 23">
    <name type="scientific">Halobacteriovorax marinus (strain ATCC BAA-682 / DSM 15412 / SJ)</name>
    <name type="common">Bacteriovorax marinus</name>
    <dbReference type="NCBI Taxonomy" id="862908"/>
    <lineage>
        <taxon>Bacteria</taxon>
        <taxon>Pseudomonadati</taxon>
        <taxon>Bdellovibrionota</taxon>
        <taxon>Bacteriovoracia</taxon>
        <taxon>Bacteriovoracales</taxon>
        <taxon>Halobacteriovoraceae</taxon>
        <taxon>Halobacteriovorax</taxon>
    </lineage>
</organism>
<dbReference type="InterPro" id="IPR016299">
    <property type="entry name" value="Riboflavin_synth_RibBA"/>
</dbReference>
<sequence>MFDSIESAIEDIRLGKIIIVIDDEDRENEGDFIMAADKVTPEAINFMATYGRGLICTPITQDRATELELDLMVRSNDCNNTAFTVSIDLNNGGTGISCLDRSLTTLALTKTETKASDFVRPGHIFPLIAKDGGVLERNGHTEAAVDFAKLAGCHPSGVICEIMNEDGTMARTEDLKEVARKHNLKFVTIKDLVNYRKKKDAKVARMTSEIPFPNKFGNFKLRMYEVEDTAEHHIAIVKGDISKDLPTLVRIHSECFTGDIFGSLRCDCGEQLENSMREIEKAGSGVVLYMRQEGRGIGLPNKIKAYTLQDQGLDTVDANRALGFGDDLRTYDIAISMLKDIGVSKVALMTNNPLKVTALEEADFEIVNRHPVEILANDVNINYLRTKKNRMNHLFDSIN</sequence>
<evidence type="ECO:0000256" key="19">
    <source>
        <dbReference type="ARBA" id="ARBA00049295"/>
    </source>
</evidence>
<dbReference type="InterPro" id="IPR032677">
    <property type="entry name" value="GTP_cyclohydro_II"/>
</dbReference>
<dbReference type="InterPro" id="IPR036144">
    <property type="entry name" value="RibA-like_sf"/>
</dbReference>
<comment type="cofactor">
    <cofactor evidence="2">
        <name>Mn(2+)</name>
        <dbReference type="ChEBI" id="CHEBI:29035"/>
    </cofactor>
</comment>
<dbReference type="NCBIfam" id="TIGR00506">
    <property type="entry name" value="ribB"/>
    <property type="match status" value="1"/>
</dbReference>
<evidence type="ECO:0000256" key="6">
    <source>
        <dbReference type="ARBA" id="ARBA00005520"/>
    </source>
</evidence>
<dbReference type="PANTHER" id="PTHR21327:SF18">
    <property type="entry name" value="3,4-DIHYDROXY-2-BUTANONE 4-PHOSPHATE SYNTHASE"/>
    <property type="match status" value="1"/>
</dbReference>
<dbReference type="Pfam" id="PF00925">
    <property type="entry name" value="GTP_cyclohydro2"/>
    <property type="match status" value="1"/>
</dbReference>
<feature type="active site" description="Nucleophile; for GTP cyclohydrolase activity" evidence="20">
    <location>
        <position position="329"/>
    </location>
</feature>
<dbReference type="GO" id="GO:0003935">
    <property type="term" value="F:GTP cyclohydrolase II activity"/>
    <property type="evidence" value="ECO:0007669"/>
    <property type="project" value="UniProtKB-UniRule"/>
</dbReference>
<dbReference type="GO" id="GO:0008686">
    <property type="term" value="F:3,4-dihydroxy-2-butanone-4-phosphate synthase activity"/>
    <property type="evidence" value="ECO:0007669"/>
    <property type="project" value="UniProtKB-UniRule"/>
</dbReference>
<feature type="binding site" evidence="20">
    <location>
        <position position="266"/>
    </location>
    <ligand>
        <name>Zn(2+)</name>
        <dbReference type="ChEBI" id="CHEBI:29105"/>
        <note>catalytic</note>
    </ligand>
</feature>
<comment type="pathway">
    <text evidence="4 20">Cofactor biosynthesis; riboflavin biosynthesis; 5-amino-6-(D-ribitylamino)uracil from GTP: step 1/4.</text>
</comment>
<feature type="binding site" evidence="20">
    <location>
        <begin position="250"/>
        <end position="254"/>
    </location>
    <ligand>
        <name>GTP</name>
        <dbReference type="ChEBI" id="CHEBI:37565"/>
    </ligand>
</feature>
<dbReference type="HAMAP" id="MF_00179">
    <property type="entry name" value="RibA"/>
    <property type="match status" value="1"/>
</dbReference>
<evidence type="ECO:0000256" key="16">
    <source>
        <dbReference type="ARBA" id="ARBA00023239"/>
    </source>
</evidence>
<name>E1X1N8_HALMS</name>
<comment type="pathway">
    <text evidence="5 20">Cofactor biosynthesis; riboflavin biosynthesis; 2-hydroxy-3-oxobutyl phosphate from D-ribulose 5-phosphate: step 1/1.</text>
</comment>
<feature type="binding site" evidence="20">
    <location>
        <begin position="137"/>
        <end position="141"/>
    </location>
    <ligand>
        <name>D-ribulose 5-phosphate</name>
        <dbReference type="ChEBI" id="CHEBI:58121"/>
    </ligand>
</feature>
<evidence type="ECO:0000256" key="14">
    <source>
        <dbReference type="ARBA" id="ARBA00023134"/>
    </source>
</evidence>
<dbReference type="Gene3D" id="3.90.870.10">
    <property type="entry name" value="DHBP synthase"/>
    <property type="match status" value="1"/>
</dbReference>
<keyword evidence="17 20" id="KW-0511">Multifunctional enzyme</keyword>
<comment type="catalytic activity">
    <reaction evidence="19 20">
        <text>GTP + 4 H2O = 2,5-diamino-6-hydroxy-4-(5-phosphoribosylamino)-pyrimidine + formate + 2 phosphate + 3 H(+)</text>
        <dbReference type="Rhea" id="RHEA:23704"/>
        <dbReference type="ChEBI" id="CHEBI:15377"/>
        <dbReference type="ChEBI" id="CHEBI:15378"/>
        <dbReference type="ChEBI" id="CHEBI:15740"/>
        <dbReference type="ChEBI" id="CHEBI:37565"/>
        <dbReference type="ChEBI" id="CHEBI:43474"/>
        <dbReference type="ChEBI" id="CHEBI:58614"/>
        <dbReference type="EC" id="3.5.4.25"/>
    </reaction>
</comment>
<dbReference type="NCBIfam" id="NF001591">
    <property type="entry name" value="PRK00393.1"/>
    <property type="match status" value="1"/>
</dbReference>
<keyword evidence="11 20" id="KW-0378">Hydrolase</keyword>
<keyword evidence="10 20" id="KW-0547">Nucleotide-binding</keyword>
<dbReference type="SUPFAM" id="SSF55821">
    <property type="entry name" value="YrdC/RibB"/>
    <property type="match status" value="1"/>
</dbReference>
<reference evidence="23" key="1">
    <citation type="journal article" date="2013" name="ISME J.">
        <title>A small predatory core genome in the divergent marine Bacteriovorax marinus SJ and the terrestrial Bdellovibrio bacteriovorus.</title>
        <authorList>
            <person name="Crossman L.C."/>
            <person name="Chen H."/>
            <person name="Cerdeno-Tarraga A.M."/>
            <person name="Brooks K."/>
            <person name="Quail M.A."/>
            <person name="Pineiro S.A."/>
            <person name="Hobley L."/>
            <person name="Sockett R.E."/>
            <person name="Bentley S.D."/>
            <person name="Parkhill J."/>
            <person name="Williams H.N."/>
            <person name="Stine O.C."/>
        </authorList>
    </citation>
    <scope>NUCLEOTIDE SEQUENCE [LARGE SCALE GENOMIC DNA]</scope>
    <source>
        <strain evidence="23">ATCC BAA-682 / DSM 15412 / SJ</strain>
    </source>
</reference>
<feature type="binding site" evidence="20">
    <location>
        <position position="161"/>
    </location>
    <ligand>
        <name>D-ribulose 5-phosphate</name>
        <dbReference type="ChEBI" id="CHEBI:58121"/>
    </ligand>
</feature>
<feature type="site" description="Essential for DHBP synthase activity" evidence="20">
    <location>
        <position position="123"/>
    </location>
</feature>
<feature type="binding site" evidence="20">
    <location>
        <position position="350"/>
    </location>
    <ligand>
        <name>GTP</name>
        <dbReference type="ChEBI" id="CHEBI:37565"/>
    </ligand>
</feature>
<evidence type="ECO:0000256" key="9">
    <source>
        <dbReference type="ARBA" id="ARBA00022723"/>
    </source>
</evidence>
<dbReference type="Pfam" id="PF00926">
    <property type="entry name" value="DHBP_synthase"/>
    <property type="match status" value="1"/>
</dbReference>
<evidence type="ECO:0000256" key="7">
    <source>
        <dbReference type="ARBA" id="ARBA00008976"/>
    </source>
</evidence>
<feature type="region of interest" description="GTP cyclohydrolase II" evidence="20">
    <location>
        <begin position="199"/>
        <end position="399"/>
    </location>
</feature>
<dbReference type="HOGENOM" id="CLU_020273_1_2_7"/>
<comment type="function">
    <text evidence="18 20">Catalyzes the conversion of GTP to 2,5-diamino-6-ribosylamino-4(3H)-pyrimidinone 5'-phosphate (DARP), formate and pyrophosphate.</text>
</comment>
<feature type="binding site" evidence="20">
    <location>
        <position position="355"/>
    </location>
    <ligand>
        <name>GTP</name>
        <dbReference type="ChEBI" id="CHEBI:37565"/>
    </ligand>
</feature>
<dbReference type="GO" id="GO:0005829">
    <property type="term" value="C:cytosol"/>
    <property type="evidence" value="ECO:0007669"/>
    <property type="project" value="TreeGrafter"/>
</dbReference>
<dbReference type="eggNOG" id="COG0807">
    <property type="taxonomic scope" value="Bacteria"/>
</dbReference>
<dbReference type="Gene3D" id="3.40.50.10990">
    <property type="entry name" value="GTP cyclohydrolase II"/>
    <property type="match status" value="1"/>
</dbReference>
<evidence type="ECO:0000313" key="22">
    <source>
        <dbReference type="EMBL" id="CBW24957.1"/>
    </source>
</evidence>
<feature type="binding site" evidence="20">
    <location>
        <position position="268"/>
    </location>
    <ligand>
        <name>Zn(2+)</name>
        <dbReference type="ChEBI" id="CHEBI:29105"/>
        <note>catalytic</note>
    </ligand>
</feature>
<evidence type="ECO:0000256" key="4">
    <source>
        <dbReference type="ARBA" id="ARBA00004853"/>
    </source>
</evidence>
<dbReference type="AlphaFoldDB" id="E1X1N8"/>
<keyword evidence="8 20" id="KW-0686">Riboflavin biosynthesis</keyword>
<dbReference type="PANTHER" id="PTHR21327">
    <property type="entry name" value="GTP CYCLOHYDROLASE II-RELATED"/>
    <property type="match status" value="1"/>
</dbReference>
<comment type="similarity">
    <text evidence="7 20">In the C-terminal section; belongs to the GTP cyclohydrolase II family.</text>
</comment>
<dbReference type="GO" id="GO:0009231">
    <property type="term" value="P:riboflavin biosynthetic process"/>
    <property type="evidence" value="ECO:0007669"/>
    <property type="project" value="UniProtKB-UniRule"/>
</dbReference>
<comment type="cofactor">
    <cofactor evidence="20">
        <name>Mg(2+)</name>
        <dbReference type="ChEBI" id="CHEBI:18420"/>
    </cofactor>
    <cofactor evidence="20">
        <name>Mn(2+)</name>
        <dbReference type="ChEBI" id="CHEBI:29035"/>
    </cofactor>
    <text evidence="20">Binds 2 divalent metal cations per subunit. Magnesium or manganese.</text>
</comment>
<dbReference type="FunFam" id="3.90.870.10:FF:000001">
    <property type="entry name" value="Riboflavin biosynthesis protein RibBA"/>
    <property type="match status" value="1"/>
</dbReference>
<evidence type="ECO:0000256" key="3">
    <source>
        <dbReference type="ARBA" id="ARBA00002284"/>
    </source>
</evidence>
<dbReference type="OrthoDB" id="5288730at2"/>
<dbReference type="GO" id="GO:0000287">
    <property type="term" value="F:magnesium ion binding"/>
    <property type="evidence" value="ECO:0007669"/>
    <property type="project" value="UniProtKB-UniRule"/>
</dbReference>
<evidence type="ECO:0000256" key="13">
    <source>
        <dbReference type="ARBA" id="ARBA00022842"/>
    </source>
</evidence>
<comment type="function">
    <text evidence="3 20">Catalyzes the conversion of D-ribulose 5-phosphate to formate and 3,4-dihydroxy-2-butanone 4-phosphate.</text>
</comment>
<evidence type="ECO:0000256" key="15">
    <source>
        <dbReference type="ARBA" id="ARBA00023211"/>
    </source>
</evidence>
<dbReference type="eggNOG" id="COG0108">
    <property type="taxonomic scope" value="Bacteria"/>
</dbReference>
<dbReference type="GO" id="GO:0005525">
    <property type="term" value="F:GTP binding"/>
    <property type="evidence" value="ECO:0007669"/>
    <property type="project" value="UniProtKB-KW"/>
</dbReference>
<dbReference type="GO" id="GO:0030145">
    <property type="term" value="F:manganese ion binding"/>
    <property type="evidence" value="ECO:0007669"/>
    <property type="project" value="UniProtKB-UniRule"/>
</dbReference>
<dbReference type="Proteomes" id="UP000008963">
    <property type="component" value="Chromosome"/>
</dbReference>
<evidence type="ECO:0000256" key="12">
    <source>
        <dbReference type="ARBA" id="ARBA00022833"/>
    </source>
</evidence>
<dbReference type="EC" id="4.1.99.12" evidence="20"/>
<dbReference type="RefSeq" id="WP_014242746.1">
    <property type="nucleotide sequence ID" value="NC_016620.1"/>
</dbReference>
<evidence type="ECO:0000256" key="2">
    <source>
        <dbReference type="ARBA" id="ARBA00001936"/>
    </source>
</evidence>
<keyword evidence="15 20" id="KW-0464">Manganese</keyword>
<dbReference type="NCBIfam" id="TIGR00505">
    <property type="entry name" value="ribA"/>
    <property type="match status" value="1"/>
</dbReference>
<dbReference type="PIRSF" id="PIRSF001259">
    <property type="entry name" value="RibA"/>
    <property type="match status" value="1"/>
</dbReference>
<feature type="region of interest" description="DHBP synthase" evidence="20">
    <location>
        <begin position="1"/>
        <end position="198"/>
    </location>
</feature>
<evidence type="ECO:0000256" key="20">
    <source>
        <dbReference type="HAMAP-Rule" id="MF_01283"/>
    </source>
</evidence>
<feature type="binding site" evidence="20">
    <location>
        <position position="315"/>
    </location>
    <ligand>
        <name>GTP</name>
        <dbReference type="ChEBI" id="CHEBI:37565"/>
    </ligand>
</feature>
<dbReference type="InterPro" id="IPR000926">
    <property type="entry name" value="RibA"/>
</dbReference>
<dbReference type="UniPathway" id="UPA00275">
    <property type="reaction ID" value="UER00399"/>
</dbReference>
<feature type="active site" description="Proton acceptor; for GTP cyclohydrolase activity" evidence="20">
    <location>
        <position position="327"/>
    </location>
</feature>
<evidence type="ECO:0000256" key="11">
    <source>
        <dbReference type="ARBA" id="ARBA00022801"/>
    </source>
</evidence>
<dbReference type="EC" id="3.5.4.25" evidence="20"/>
<dbReference type="InterPro" id="IPR017945">
    <property type="entry name" value="DHBP_synth_RibB-like_a/b_dom"/>
</dbReference>
<feature type="binding site" evidence="20">
    <location>
        <begin position="26"/>
        <end position="27"/>
    </location>
    <ligand>
        <name>D-ribulose 5-phosphate</name>
        <dbReference type="ChEBI" id="CHEBI:58121"/>
    </ligand>
</feature>
<keyword evidence="12 20" id="KW-0862">Zinc</keyword>
<feature type="site" description="Essential for DHBP synthase activity" evidence="20">
    <location>
        <position position="161"/>
    </location>
</feature>
<feature type="binding site" evidence="20">
    <location>
        <position position="140"/>
    </location>
    <ligand>
        <name>Mg(2+)</name>
        <dbReference type="ChEBI" id="CHEBI:18420"/>
        <label>2</label>
    </ligand>
</feature>
<feature type="binding site" evidence="20">
    <location>
        <begin position="293"/>
        <end position="295"/>
    </location>
    <ligand>
        <name>GTP</name>
        <dbReference type="ChEBI" id="CHEBI:37565"/>
    </ligand>
</feature>
<protein>
    <recommendedName>
        <fullName evidence="20">Riboflavin biosynthesis protein RibBA</fullName>
    </recommendedName>
    <domain>
        <recommendedName>
            <fullName evidence="20">3,4-dihydroxy-2-butanone 4-phosphate synthase</fullName>
            <shortName evidence="20">DHBP synthase</shortName>
            <ecNumber evidence="20">4.1.99.12</ecNumber>
        </recommendedName>
    </domain>
    <domain>
        <recommendedName>
            <fullName evidence="20">GTP cyclohydrolase-2</fullName>
            <ecNumber evidence="20">3.5.4.25</ecNumber>
        </recommendedName>
        <alternativeName>
            <fullName evidence="20">GTP cyclohydrolase II</fullName>
        </alternativeName>
    </domain>
</protein>
<accession>E1X1N8</accession>
<evidence type="ECO:0000256" key="1">
    <source>
        <dbReference type="ARBA" id="ARBA00000141"/>
    </source>
</evidence>
<dbReference type="CDD" id="cd00641">
    <property type="entry name" value="GTP_cyclohydro2"/>
    <property type="match status" value="1"/>
</dbReference>
<evidence type="ECO:0000256" key="17">
    <source>
        <dbReference type="ARBA" id="ARBA00023268"/>
    </source>
</evidence>